<evidence type="ECO:0000313" key="3">
    <source>
        <dbReference type="Proteomes" id="UP001163046"/>
    </source>
</evidence>
<accession>A0A9X0CMF4</accession>
<feature type="region of interest" description="Disordered" evidence="1">
    <location>
        <begin position="92"/>
        <end position="151"/>
    </location>
</feature>
<feature type="compositionally biased region" description="Polar residues" evidence="1">
    <location>
        <begin position="92"/>
        <end position="119"/>
    </location>
</feature>
<evidence type="ECO:0000256" key="1">
    <source>
        <dbReference type="SAM" id="MobiDB-lite"/>
    </source>
</evidence>
<dbReference type="Proteomes" id="UP001163046">
    <property type="component" value="Unassembled WGS sequence"/>
</dbReference>
<feature type="compositionally biased region" description="Basic and acidic residues" evidence="1">
    <location>
        <begin position="219"/>
        <end position="231"/>
    </location>
</feature>
<gene>
    <name evidence="2" type="ORF">OS493_005410</name>
</gene>
<dbReference type="AlphaFoldDB" id="A0A9X0CMF4"/>
<feature type="compositionally biased region" description="Basic and acidic residues" evidence="1">
    <location>
        <begin position="123"/>
        <end position="140"/>
    </location>
</feature>
<keyword evidence="3" id="KW-1185">Reference proteome</keyword>
<feature type="compositionally biased region" description="Basic and acidic residues" evidence="1">
    <location>
        <begin position="374"/>
        <end position="386"/>
    </location>
</feature>
<organism evidence="2 3">
    <name type="scientific">Desmophyllum pertusum</name>
    <dbReference type="NCBI Taxonomy" id="174260"/>
    <lineage>
        <taxon>Eukaryota</taxon>
        <taxon>Metazoa</taxon>
        <taxon>Cnidaria</taxon>
        <taxon>Anthozoa</taxon>
        <taxon>Hexacorallia</taxon>
        <taxon>Scleractinia</taxon>
        <taxon>Caryophylliina</taxon>
        <taxon>Caryophylliidae</taxon>
        <taxon>Desmophyllum</taxon>
    </lineage>
</organism>
<feature type="region of interest" description="Disordered" evidence="1">
    <location>
        <begin position="266"/>
        <end position="297"/>
    </location>
</feature>
<reference evidence="2" key="1">
    <citation type="submission" date="2023-01" db="EMBL/GenBank/DDBJ databases">
        <title>Genome assembly of the deep-sea coral Lophelia pertusa.</title>
        <authorList>
            <person name="Herrera S."/>
            <person name="Cordes E."/>
        </authorList>
    </citation>
    <scope>NUCLEOTIDE SEQUENCE</scope>
    <source>
        <strain evidence="2">USNM1676648</strain>
        <tissue evidence="2">Polyp</tissue>
    </source>
</reference>
<name>A0A9X0CMF4_9CNID</name>
<sequence>MRHRQGVEHDNISDVDFMYYDPGVVQTDGTVGLTSVSVQTDEKLLKPSSGPPSSRGQAELINGLYNLRGVTSDGHLPILNALLQELSCLTGGQRSTDTAQPRSVSGRSQTTPRHPQTVSARKLPPDDTSLRKVTKSETYKKQTHPPKSTQTAVIGLPRQRVHFKQTSLTYGMTRTQKMRLEINQKDKLLNRTRPCEVQGALTKKENIKRDSLQTPLSKAVDHRTTTPEKHGLPGTTDMVKENTAKPDAEVIDSARSLKSANSLEVFIPRVEGEPDEKSDQDREWTTDQPPTGFYGNTGITSAELDDIRGGSAMTMYTEDFENSGTEGSQASYHLAFTRSNSVDNENLKQRSNPDDSSATKSRKSKAKIEVTAGVERKITTSERDFEMSADQASRLAGSSSGASNDQKEASEGSYSEDFQSVGSEPEVRHSDATSDDSVDESDDIDHHGKLDLPPPASNLGYTY</sequence>
<feature type="compositionally biased region" description="Polar residues" evidence="1">
    <location>
        <begin position="412"/>
        <end position="422"/>
    </location>
</feature>
<dbReference type="OrthoDB" id="69809at2759"/>
<feature type="region of interest" description="Disordered" evidence="1">
    <location>
        <begin position="211"/>
        <end position="241"/>
    </location>
</feature>
<comment type="caution">
    <text evidence="2">The sequence shown here is derived from an EMBL/GenBank/DDBJ whole genome shotgun (WGS) entry which is preliminary data.</text>
</comment>
<dbReference type="EMBL" id="MU827303">
    <property type="protein sequence ID" value="KAJ7365306.1"/>
    <property type="molecule type" value="Genomic_DNA"/>
</dbReference>
<proteinExistence type="predicted"/>
<feature type="region of interest" description="Disordered" evidence="1">
    <location>
        <begin position="339"/>
        <end position="463"/>
    </location>
</feature>
<protein>
    <submittedName>
        <fullName evidence="2">Uncharacterized protein</fullName>
    </submittedName>
</protein>
<feature type="compositionally biased region" description="Acidic residues" evidence="1">
    <location>
        <begin position="433"/>
        <end position="443"/>
    </location>
</feature>
<feature type="compositionally biased region" description="Basic and acidic residues" evidence="1">
    <location>
        <begin position="270"/>
        <end position="285"/>
    </location>
</feature>
<evidence type="ECO:0000313" key="2">
    <source>
        <dbReference type="EMBL" id="KAJ7365306.1"/>
    </source>
</evidence>